<keyword evidence="3" id="KW-0804">Transcription</keyword>
<dbReference type="GO" id="GO:0003700">
    <property type="term" value="F:DNA-binding transcription factor activity"/>
    <property type="evidence" value="ECO:0007669"/>
    <property type="project" value="InterPro"/>
</dbReference>
<dbReference type="PANTHER" id="PTHR43537">
    <property type="entry name" value="TRANSCRIPTIONAL REGULATOR, GNTR FAMILY"/>
    <property type="match status" value="1"/>
</dbReference>
<proteinExistence type="predicted"/>
<keyword evidence="2" id="KW-0238">DNA-binding</keyword>
<dbReference type="Pfam" id="PF00392">
    <property type="entry name" value="GntR"/>
    <property type="match status" value="1"/>
</dbReference>
<accession>A0A222E4G9</accession>
<protein>
    <submittedName>
        <fullName evidence="5">Pyruvate dehydrogenase complex repressor</fullName>
    </submittedName>
</protein>
<dbReference type="InterPro" id="IPR011711">
    <property type="entry name" value="GntR_C"/>
</dbReference>
<evidence type="ECO:0000256" key="2">
    <source>
        <dbReference type="ARBA" id="ARBA00023125"/>
    </source>
</evidence>
<organism evidence="5 6">
    <name type="scientific">Antarctobacter heliothermus</name>
    <dbReference type="NCBI Taxonomy" id="74033"/>
    <lineage>
        <taxon>Bacteria</taxon>
        <taxon>Pseudomonadati</taxon>
        <taxon>Pseudomonadota</taxon>
        <taxon>Alphaproteobacteria</taxon>
        <taxon>Rhodobacterales</taxon>
        <taxon>Roseobacteraceae</taxon>
        <taxon>Antarctobacter</taxon>
    </lineage>
</organism>
<evidence type="ECO:0000256" key="1">
    <source>
        <dbReference type="ARBA" id="ARBA00023015"/>
    </source>
</evidence>
<dbReference type="PROSITE" id="PS50949">
    <property type="entry name" value="HTH_GNTR"/>
    <property type="match status" value="1"/>
</dbReference>
<evidence type="ECO:0000313" key="5">
    <source>
        <dbReference type="EMBL" id="ASP21106.1"/>
    </source>
</evidence>
<sequence length="305" mass="34035">MVLRLEFVGSKRFVCPKPPWSVPICALPLELIMMNWLHRWDADTPQFLMTNLKGPGPLTQGRARRSRPVLVADAIKDWVVERGLQPGDRLPGEADLIARFAMSKGTIREAMRLLQAQGLVVTKTGPGGGSFVGEVGKDRAHALLGNYFYFRNISIDDIYQVRIALEPDLAASLAGRLSVDQLAELDQIMTAYAAPAADAEEERAQHVASLKFHARLAEFADNALLGFIIGFMAQILADLTVYKRLYSKPNHELWKQGRDHQAGLVSALRDGDAEAARAIMREHMQMARRLMEDQEAVVMKRFMAE</sequence>
<dbReference type="InterPro" id="IPR036388">
    <property type="entry name" value="WH-like_DNA-bd_sf"/>
</dbReference>
<dbReference type="Gene3D" id="1.10.10.10">
    <property type="entry name" value="Winged helix-like DNA-binding domain superfamily/Winged helix DNA-binding domain"/>
    <property type="match status" value="1"/>
</dbReference>
<dbReference type="EMBL" id="CP022540">
    <property type="protein sequence ID" value="ASP21106.1"/>
    <property type="molecule type" value="Genomic_DNA"/>
</dbReference>
<dbReference type="InterPro" id="IPR008920">
    <property type="entry name" value="TF_FadR/GntR_C"/>
</dbReference>
<dbReference type="Pfam" id="PF07729">
    <property type="entry name" value="FCD"/>
    <property type="match status" value="1"/>
</dbReference>
<keyword evidence="5" id="KW-0670">Pyruvate</keyword>
<dbReference type="SUPFAM" id="SSF46785">
    <property type="entry name" value="Winged helix' DNA-binding domain"/>
    <property type="match status" value="1"/>
</dbReference>
<dbReference type="SUPFAM" id="SSF48008">
    <property type="entry name" value="GntR ligand-binding domain-like"/>
    <property type="match status" value="1"/>
</dbReference>
<dbReference type="Gene3D" id="1.20.120.530">
    <property type="entry name" value="GntR ligand-binding domain-like"/>
    <property type="match status" value="1"/>
</dbReference>
<dbReference type="InterPro" id="IPR000524">
    <property type="entry name" value="Tscrpt_reg_HTH_GntR"/>
</dbReference>
<dbReference type="PANTHER" id="PTHR43537:SF5">
    <property type="entry name" value="UXU OPERON TRANSCRIPTIONAL REGULATOR"/>
    <property type="match status" value="1"/>
</dbReference>
<dbReference type="PRINTS" id="PR00035">
    <property type="entry name" value="HTHGNTR"/>
</dbReference>
<name>A0A222E4G9_9RHOB</name>
<dbReference type="GO" id="GO:0003677">
    <property type="term" value="F:DNA binding"/>
    <property type="evidence" value="ECO:0007669"/>
    <property type="project" value="UniProtKB-KW"/>
</dbReference>
<feature type="domain" description="HTH gntR-type" evidence="4">
    <location>
        <begin position="65"/>
        <end position="135"/>
    </location>
</feature>
<evidence type="ECO:0000256" key="3">
    <source>
        <dbReference type="ARBA" id="ARBA00023163"/>
    </source>
</evidence>
<evidence type="ECO:0000313" key="6">
    <source>
        <dbReference type="Proteomes" id="UP000203589"/>
    </source>
</evidence>
<gene>
    <name evidence="5" type="ORF">ANTHELSMS3_02440</name>
</gene>
<keyword evidence="6" id="KW-1185">Reference proteome</keyword>
<dbReference type="SMART" id="SM00895">
    <property type="entry name" value="FCD"/>
    <property type="match status" value="1"/>
</dbReference>
<dbReference type="Proteomes" id="UP000203589">
    <property type="component" value="Chromosome"/>
</dbReference>
<dbReference type="SMART" id="SM00345">
    <property type="entry name" value="HTH_GNTR"/>
    <property type="match status" value="1"/>
</dbReference>
<reference evidence="5 6" key="1">
    <citation type="submission" date="2017-07" db="EMBL/GenBank/DDBJ databases">
        <title>Genome Sequence of Antarctobacter heliothermus Strain SMS3 Isolated from a culture of the Diatom Skeletonema marinoi.</title>
        <authorList>
            <person name="Topel M."/>
            <person name="Pinder M.I.M."/>
            <person name="Johansson O.N."/>
            <person name="Kourtchenko O."/>
            <person name="Godhe A."/>
            <person name="Clarke A.K."/>
        </authorList>
    </citation>
    <scope>NUCLEOTIDE SEQUENCE [LARGE SCALE GENOMIC DNA]</scope>
    <source>
        <strain evidence="5 6">SMS3</strain>
    </source>
</reference>
<dbReference type="CDD" id="cd07377">
    <property type="entry name" value="WHTH_GntR"/>
    <property type="match status" value="1"/>
</dbReference>
<keyword evidence="1" id="KW-0805">Transcription regulation</keyword>
<dbReference type="AlphaFoldDB" id="A0A222E4G9"/>
<evidence type="ECO:0000259" key="4">
    <source>
        <dbReference type="PROSITE" id="PS50949"/>
    </source>
</evidence>
<dbReference type="InterPro" id="IPR036390">
    <property type="entry name" value="WH_DNA-bd_sf"/>
</dbReference>
<dbReference type="KEGG" id="aht:ANTHELSMS3_02440"/>